<accession>A0ABS9H0A6</accession>
<name>A0ABS9H0A6_9BACL</name>
<keyword evidence="1" id="KW-0560">Oxidoreductase</keyword>
<dbReference type="Gene3D" id="3.50.50.60">
    <property type="entry name" value="FAD/NAD(P)-binding domain"/>
    <property type="match status" value="1"/>
</dbReference>
<organism evidence="3 4">
    <name type="scientific">Pseudalkalibacillus berkeleyi</name>
    <dbReference type="NCBI Taxonomy" id="1069813"/>
    <lineage>
        <taxon>Bacteria</taxon>
        <taxon>Bacillati</taxon>
        <taxon>Bacillota</taxon>
        <taxon>Bacilli</taxon>
        <taxon>Bacillales</taxon>
        <taxon>Fictibacillaceae</taxon>
        <taxon>Pseudalkalibacillus</taxon>
    </lineage>
</organism>
<evidence type="ECO:0000256" key="1">
    <source>
        <dbReference type="ARBA" id="ARBA00023002"/>
    </source>
</evidence>
<dbReference type="Proteomes" id="UP001649381">
    <property type="component" value="Unassembled WGS sequence"/>
</dbReference>
<dbReference type="SUPFAM" id="SSF51905">
    <property type="entry name" value="FAD/NAD(P)-binding domain"/>
    <property type="match status" value="1"/>
</dbReference>
<sequence>MKADVIIIGAGIIGCSIAYHLAKGGLQDVIVIDKGGVASGVTGICPGGVRQQWGTRINCDMAKASVGFFKNINEMLEPEYEIKFREVGYLYTFHSEEALKKYEVQRNLQINCGIPTQMLTAKEARGIIPGLNTESVFGASFCPTDGFVDDAYHVTNSFAHAAKRQGVRFINDQVTSIDYQGDRITGVQTQKRGRIVCDQLVNAAGLGAKEIASLVGVELPIVEETRRILYTNRLEERVLEPLLVSFERGFAAKQLTDGTICLSYLGSDQHYPYDTYSYLLRAAEVGIELFPKLANLEFRSHVDGRYDATPDHQAILGDVDGLLGYFQAVGMSGHGFMMAPAIGKGMAELILGHESTIDISPLHFRRFEKNELIIEPSVV</sequence>
<dbReference type="PANTHER" id="PTHR13847:SF287">
    <property type="entry name" value="FAD-DEPENDENT OXIDOREDUCTASE DOMAIN-CONTAINING PROTEIN 1"/>
    <property type="match status" value="1"/>
</dbReference>
<dbReference type="InterPro" id="IPR036188">
    <property type="entry name" value="FAD/NAD-bd_sf"/>
</dbReference>
<proteinExistence type="predicted"/>
<comment type="caution">
    <text evidence="3">The sequence shown here is derived from an EMBL/GenBank/DDBJ whole genome shotgun (WGS) entry which is preliminary data.</text>
</comment>
<evidence type="ECO:0000259" key="2">
    <source>
        <dbReference type="Pfam" id="PF01266"/>
    </source>
</evidence>
<dbReference type="Gene3D" id="3.30.9.10">
    <property type="entry name" value="D-Amino Acid Oxidase, subunit A, domain 2"/>
    <property type="match status" value="1"/>
</dbReference>
<gene>
    <name evidence="3" type="ORF">L2716_11820</name>
</gene>
<dbReference type="Pfam" id="PF01266">
    <property type="entry name" value="DAO"/>
    <property type="match status" value="1"/>
</dbReference>
<dbReference type="EMBL" id="JAKIJS010000001">
    <property type="protein sequence ID" value="MCF6138417.1"/>
    <property type="molecule type" value="Genomic_DNA"/>
</dbReference>
<reference evidence="3 4" key="1">
    <citation type="submission" date="2022-01" db="EMBL/GenBank/DDBJ databases">
        <title>Alkalihalobacillus sp. EGI L200015, a novel bacterium isolated from a salt lake sediment.</title>
        <authorList>
            <person name="Gao L."/>
            <person name="Fang B.-Z."/>
            <person name="Li W.-J."/>
        </authorList>
    </citation>
    <scope>NUCLEOTIDE SEQUENCE [LARGE SCALE GENOMIC DNA]</scope>
    <source>
        <strain evidence="3 4">KCTC 12718</strain>
    </source>
</reference>
<feature type="domain" description="FAD dependent oxidoreductase" evidence="2">
    <location>
        <begin position="4"/>
        <end position="349"/>
    </location>
</feature>
<evidence type="ECO:0000313" key="4">
    <source>
        <dbReference type="Proteomes" id="UP001649381"/>
    </source>
</evidence>
<dbReference type="RefSeq" id="WP_236334870.1">
    <property type="nucleotide sequence ID" value="NZ_JAKIJS010000001.1"/>
</dbReference>
<dbReference type="PROSITE" id="PS51257">
    <property type="entry name" value="PROKAR_LIPOPROTEIN"/>
    <property type="match status" value="1"/>
</dbReference>
<evidence type="ECO:0000313" key="3">
    <source>
        <dbReference type="EMBL" id="MCF6138417.1"/>
    </source>
</evidence>
<keyword evidence="4" id="KW-1185">Reference proteome</keyword>
<dbReference type="InterPro" id="IPR006076">
    <property type="entry name" value="FAD-dep_OxRdtase"/>
</dbReference>
<protein>
    <submittedName>
        <fullName evidence="3">FAD-binding oxidoreductase</fullName>
    </submittedName>
</protein>
<dbReference type="PANTHER" id="PTHR13847">
    <property type="entry name" value="SARCOSINE DEHYDROGENASE-RELATED"/>
    <property type="match status" value="1"/>
</dbReference>